<evidence type="ECO:0000256" key="1">
    <source>
        <dbReference type="ARBA" id="ARBA00004148"/>
    </source>
</evidence>
<dbReference type="Gene3D" id="2.130.10.10">
    <property type="entry name" value="YVTN repeat-like/Quinoprotein amine dehydrogenase"/>
    <property type="match status" value="1"/>
</dbReference>
<evidence type="ECO:0000256" key="13">
    <source>
        <dbReference type="ARBA" id="ARBA00039247"/>
    </source>
</evidence>
<evidence type="ECO:0000256" key="15">
    <source>
        <dbReference type="SAM" id="MobiDB-lite"/>
    </source>
</evidence>
<evidence type="ECO:0000256" key="9">
    <source>
        <dbReference type="ARBA" id="ARBA00022927"/>
    </source>
</evidence>
<keyword evidence="6 14" id="KW-0853">WD repeat</keyword>
<feature type="repeat" description="WD" evidence="14">
    <location>
        <begin position="191"/>
        <end position="219"/>
    </location>
</feature>
<dbReference type="STRING" id="1198029.A0A1U7LL09"/>
<dbReference type="InterPro" id="IPR015943">
    <property type="entry name" value="WD40/YVTN_repeat-like_dom_sf"/>
</dbReference>
<dbReference type="InterPro" id="IPR048720">
    <property type="entry name" value="PROPPIN"/>
</dbReference>
<evidence type="ECO:0000256" key="3">
    <source>
        <dbReference type="ARBA" id="ARBA00004623"/>
    </source>
</evidence>
<feature type="region of interest" description="Disordered" evidence="15">
    <location>
        <begin position="280"/>
        <end position="316"/>
    </location>
</feature>
<evidence type="ECO:0000313" key="16">
    <source>
        <dbReference type="EMBL" id="OLL23345.1"/>
    </source>
</evidence>
<comment type="similarity">
    <text evidence="12">Belongs to the WD repeat PROPPIN family.</text>
</comment>
<dbReference type="Proteomes" id="UP000186594">
    <property type="component" value="Unassembled WGS sequence"/>
</dbReference>
<dbReference type="SMART" id="SM00320">
    <property type="entry name" value="WD40"/>
    <property type="match status" value="2"/>
</dbReference>
<dbReference type="PROSITE" id="PS50082">
    <property type="entry name" value="WD_REPEATS_2"/>
    <property type="match status" value="1"/>
</dbReference>
<dbReference type="PANTHER" id="PTHR11227">
    <property type="entry name" value="WD-REPEAT PROTEIN INTERACTING WITH PHOSPHOINOSIDES WIPI -RELATED"/>
    <property type="match status" value="1"/>
</dbReference>
<dbReference type="GO" id="GO:0005774">
    <property type="term" value="C:vacuolar membrane"/>
    <property type="evidence" value="ECO:0007669"/>
    <property type="project" value="UniProtKB-SubCell"/>
</dbReference>
<dbReference type="EMBL" id="LXFE01001788">
    <property type="protein sequence ID" value="OLL23345.1"/>
    <property type="molecule type" value="Genomic_DNA"/>
</dbReference>
<accession>A0A1U7LL09</accession>
<dbReference type="OMA" id="NIAILEM"/>
<dbReference type="InterPro" id="IPR036322">
    <property type="entry name" value="WD40_repeat_dom_sf"/>
</dbReference>
<feature type="compositionally biased region" description="Basic and acidic residues" evidence="15">
    <location>
        <begin position="296"/>
        <end position="305"/>
    </location>
</feature>
<keyword evidence="4" id="KW-0813">Transport</keyword>
<evidence type="ECO:0000256" key="8">
    <source>
        <dbReference type="ARBA" id="ARBA00022753"/>
    </source>
</evidence>
<evidence type="ECO:0000256" key="2">
    <source>
        <dbReference type="ARBA" id="ARBA00004481"/>
    </source>
</evidence>
<organism evidence="16 17">
    <name type="scientific">Neolecta irregularis (strain DAH-3)</name>
    <dbReference type="NCBI Taxonomy" id="1198029"/>
    <lineage>
        <taxon>Eukaryota</taxon>
        <taxon>Fungi</taxon>
        <taxon>Dikarya</taxon>
        <taxon>Ascomycota</taxon>
        <taxon>Taphrinomycotina</taxon>
        <taxon>Neolectales</taxon>
        <taxon>Neolectaceae</taxon>
        <taxon>Neolecta</taxon>
    </lineage>
</organism>
<feature type="compositionally biased region" description="Polar residues" evidence="15">
    <location>
        <begin position="280"/>
        <end position="295"/>
    </location>
</feature>
<evidence type="ECO:0000313" key="17">
    <source>
        <dbReference type="Proteomes" id="UP000186594"/>
    </source>
</evidence>
<keyword evidence="8" id="KW-0967">Endosome</keyword>
<keyword evidence="11" id="KW-0472">Membrane</keyword>
<sequence>MNLSGKGNSEFNFVNFNQDFSCLSVGTKQGFKIYNCEPFGRLFQKTDGGISIIEMLYCTSLVALVGGGDQPNLSPRKMQIINTKKPYVICELTFPTTILAVKMNRKRLVVVLDDQIYIYDISNMKLLHTVDTLANPGAICTLSPHADNCFLAYPAAPALSSHSSHVSPQASNPDGTVLILDALTLKPVNVIDAHKSPVSCLAFNNDGTMLATSSDKGTVIRVFSVPEGTKLFQFRRGSSYAKIYSMNFSIASTLLCVSSDTETVHIFRLIALGNGTEARYSSSVGKRSTSPPESLSRNEQDEKRINPGSSNMSGMRGMVRKASQGIGKGLAAQMNTYLPSGVKEIWEPQRDFAFIKLPNSGVKSIVAMSGLEPRIMVVTSEGFFYQYNVDLEFGGECVLVKQFSLLDQSDEMAHSSMVNSRSFMEESVGISESY</sequence>
<evidence type="ECO:0000256" key="11">
    <source>
        <dbReference type="ARBA" id="ARBA00023136"/>
    </source>
</evidence>
<comment type="subcellular location">
    <subcellularLocation>
        <location evidence="2">Endosome membrane</location>
        <topology evidence="2">Peripheral membrane protein</topology>
    </subcellularLocation>
    <subcellularLocation>
        <location evidence="3">Preautophagosomal structure membrane</location>
        <topology evidence="3">Peripheral membrane protein</topology>
    </subcellularLocation>
    <subcellularLocation>
        <location evidence="1">Vacuole membrane</location>
        <topology evidence="1">Peripheral membrane protein</topology>
    </subcellularLocation>
</comment>
<dbReference type="Pfam" id="PF21032">
    <property type="entry name" value="PROPPIN"/>
    <property type="match status" value="2"/>
</dbReference>
<keyword evidence="9" id="KW-0653">Protein transport</keyword>
<proteinExistence type="inferred from homology"/>
<dbReference type="GO" id="GO:0015031">
    <property type="term" value="P:protein transport"/>
    <property type="evidence" value="ECO:0007669"/>
    <property type="project" value="UniProtKB-KW"/>
</dbReference>
<evidence type="ECO:0000256" key="10">
    <source>
        <dbReference type="ARBA" id="ARBA00023006"/>
    </source>
</evidence>
<reference evidence="16 17" key="1">
    <citation type="submission" date="2016-04" db="EMBL/GenBank/DDBJ databases">
        <title>Evolutionary innovation and constraint leading to complex multicellularity in the Ascomycota.</title>
        <authorList>
            <person name="Cisse O."/>
            <person name="Nguyen A."/>
            <person name="Hewitt D.A."/>
            <person name="Jedd G."/>
            <person name="Stajich J.E."/>
        </authorList>
    </citation>
    <scope>NUCLEOTIDE SEQUENCE [LARGE SCALE GENOMIC DNA]</scope>
    <source>
        <strain evidence="16 17">DAH-3</strain>
    </source>
</reference>
<dbReference type="OrthoDB" id="1667587at2759"/>
<dbReference type="FunFam" id="2.130.10.10:FF:000965">
    <property type="entry name" value="Autophagy-like protein 18 Atg18"/>
    <property type="match status" value="1"/>
</dbReference>
<dbReference type="AlphaFoldDB" id="A0A1U7LL09"/>
<evidence type="ECO:0000256" key="14">
    <source>
        <dbReference type="PROSITE-ProRule" id="PRU00221"/>
    </source>
</evidence>
<keyword evidence="7" id="KW-0677">Repeat</keyword>
<evidence type="ECO:0000256" key="12">
    <source>
        <dbReference type="ARBA" id="ARBA00025740"/>
    </source>
</evidence>
<keyword evidence="10" id="KW-0072">Autophagy</keyword>
<dbReference type="GO" id="GO:0034045">
    <property type="term" value="C:phagophore assembly site membrane"/>
    <property type="evidence" value="ECO:0007669"/>
    <property type="project" value="UniProtKB-SubCell"/>
</dbReference>
<dbReference type="GO" id="GO:0006914">
    <property type="term" value="P:autophagy"/>
    <property type="evidence" value="ECO:0007669"/>
    <property type="project" value="UniProtKB-KW"/>
</dbReference>
<keyword evidence="5" id="KW-0926">Vacuole</keyword>
<dbReference type="GO" id="GO:0010008">
    <property type="term" value="C:endosome membrane"/>
    <property type="evidence" value="ECO:0007669"/>
    <property type="project" value="UniProtKB-SubCell"/>
</dbReference>
<dbReference type="InterPro" id="IPR001680">
    <property type="entry name" value="WD40_rpt"/>
</dbReference>
<evidence type="ECO:0000256" key="5">
    <source>
        <dbReference type="ARBA" id="ARBA00022554"/>
    </source>
</evidence>
<evidence type="ECO:0000256" key="6">
    <source>
        <dbReference type="ARBA" id="ARBA00022574"/>
    </source>
</evidence>
<keyword evidence="17" id="KW-1185">Reference proteome</keyword>
<evidence type="ECO:0000256" key="7">
    <source>
        <dbReference type="ARBA" id="ARBA00022737"/>
    </source>
</evidence>
<evidence type="ECO:0000256" key="4">
    <source>
        <dbReference type="ARBA" id="ARBA00022448"/>
    </source>
</evidence>
<protein>
    <recommendedName>
        <fullName evidence="13">Autophagy-related protein 18</fullName>
    </recommendedName>
</protein>
<dbReference type="SUPFAM" id="SSF50978">
    <property type="entry name" value="WD40 repeat-like"/>
    <property type="match status" value="1"/>
</dbReference>
<comment type="caution">
    <text evidence="16">The sequence shown here is derived from an EMBL/GenBank/DDBJ whole genome shotgun (WGS) entry which is preliminary data.</text>
</comment>
<name>A0A1U7LL09_NEOID</name>
<gene>
    <name evidence="16" type="ORF">NEOLI_004819</name>
</gene>